<evidence type="ECO:0000256" key="1">
    <source>
        <dbReference type="SAM" id="MobiDB-lite"/>
    </source>
</evidence>
<name>A0A4P9Y0M6_9FUNG</name>
<evidence type="ECO:0000313" key="3">
    <source>
        <dbReference type="EMBL" id="RKP12022.1"/>
    </source>
</evidence>
<feature type="compositionally biased region" description="Basic and acidic residues" evidence="1">
    <location>
        <begin position="108"/>
        <end position="119"/>
    </location>
</feature>
<evidence type="ECO:0000313" key="4">
    <source>
        <dbReference type="Proteomes" id="UP000267251"/>
    </source>
</evidence>
<reference evidence="4" key="1">
    <citation type="journal article" date="2018" name="Nat. Microbiol.">
        <title>Leveraging single-cell genomics to expand the fungal tree of life.</title>
        <authorList>
            <person name="Ahrendt S.R."/>
            <person name="Quandt C.A."/>
            <person name="Ciobanu D."/>
            <person name="Clum A."/>
            <person name="Salamov A."/>
            <person name="Andreopoulos B."/>
            <person name="Cheng J.F."/>
            <person name="Woyke T."/>
            <person name="Pelin A."/>
            <person name="Henrissat B."/>
            <person name="Reynolds N.K."/>
            <person name="Benny G.L."/>
            <person name="Smith M.E."/>
            <person name="James T.Y."/>
            <person name="Grigoriev I.V."/>
        </authorList>
    </citation>
    <scope>NUCLEOTIDE SEQUENCE [LARGE SCALE GENOMIC DNA]</scope>
</reference>
<sequence>MHLALLTSLALLLLGGLGHANPGPSIPPKTILFGASIGAHTHAPPMLTIANTLASSPHNHSVHYAAFSDSESLIRSTPITFHRSSTESALTHPHDFQLGGESDGPEGGGKDVTIDDVGHETSVGSGDEGKGSKKVGDVGGMADAEDVRKGAEDDDGKVESGGSIDTGLSNKVTDDGVGPSVTHNLEKGGVAGGIRDERVFPNFTIAEKGAEPSIT</sequence>
<dbReference type="Proteomes" id="UP000267251">
    <property type="component" value="Unassembled WGS sequence"/>
</dbReference>
<feature type="region of interest" description="Disordered" evidence="1">
    <location>
        <begin position="84"/>
        <end position="189"/>
    </location>
</feature>
<keyword evidence="4" id="KW-1185">Reference proteome</keyword>
<feature type="compositionally biased region" description="Basic and acidic residues" evidence="1">
    <location>
        <begin position="127"/>
        <end position="136"/>
    </location>
</feature>
<keyword evidence="2" id="KW-0732">Signal</keyword>
<accession>A0A4P9Y0M6</accession>
<feature type="chain" id="PRO_5020957577" evidence="2">
    <location>
        <begin position="21"/>
        <end position="215"/>
    </location>
</feature>
<dbReference type="EMBL" id="KZ988522">
    <property type="protein sequence ID" value="RKP12022.1"/>
    <property type="molecule type" value="Genomic_DNA"/>
</dbReference>
<feature type="signal peptide" evidence="2">
    <location>
        <begin position="1"/>
        <end position="20"/>
    </location>
</feature>
<dbReference type="AlphaFoldDB" id="A0A4P9Y0M6"/>
<proteinExistence type="predicted"/>
<evidence type="ECO:0000256" key="2">
    <source>
        <dbReference type="SAM" id="SignalP"/>
    </source>
</evidence>
<organism evidence="3 4">
    <name type="scientific">Piptocephalis cylindrospora</name>
    <dbReference type="NCBI Taxonomy" id="1907219"/>
    <lineage>
        <taxon>Eukaryota</taxon>
        <taxon>Fungi</taxon>
        <taxon>Fungi incertae sedis</taxon>
        <taxon>Zoopagomycota</taxon>
        <taxon>Zoopagomycotina</taxon>
        <taxon>Zoopagomycetes</taxon>
        <taxon>Zoopagales</taxon>
        <taxon>Piptocephalidaceae</taxon>
        <taxon>Piptocephalis</taxon>
    </lineage>
</organism>
<protein>
    <submittedName>
        <fullName evidence="3">Uncharacterized protein</fullName>
    </submittedName>
</protein>
<gene>
    <name evidence="3" type="ORF">BJ684DRAFT_17451</name>
</gene>